<dbReference type="AlphaFoldDB" id="A0A9J6P738"/>
<dbReference type="RefSeq" id="WP_250861075.1">
    <property type="nucleotide sequence ID" value="NZ_JAGSOJ010000004.1"/>
</dbReference>
<name>A0A9J6P738_9CLOT</name>
<dbReference type="SUPFAM" id="SSF48452">
    <property type="entry name" value="TPR-like"/>
    <property type="match status" value="1"/>
</dbReference>
<dbReference type="Proteomes" id="UP001056429">
    <property type="component" value="Unassembled WGS sequence"/>
</dbReference>
<keyword evidence="2" id="KW-1185">Reference proteome</keyword>
<reference evidence="1" key="1">
    <citation type="journal article" date="2021" name="mSystems">
        <title>Bacteria and Archaea Synergistically Convert Glycine Betaine to Biogenic Methane in the Formosa Cold Seep of the South China Sea.</title>
        <authorList>
            <person name="Li L."/>
            <person name="Zhang W."/>
            <person name="Zhang S."/>
            <person name="Song L."/>
            <person name="Sun Q."/>
            <person name="Zhang H."/>
            <person name="Xiang H."/>
            <person name="Dong X."/>
        </authorList>
    </citation>
    <scope>NUCLEOTIDE SEQUENCE</scope>
    <source>
        <strain evidence="1">ZWT</strain>
    </source>
</reference>
<organism evidence="1 2">
    <name type="scientific">Oceanirhabdus seepicola</name>
    <dbReference type="NCBI Taxonomy" id="2828781"/>
    <lineage>
        <taxon>Bacteria</taxon>
        <taxon>Bacillati</taxon>
        <taxon>Bacillota</taxon>
        <taxon>Clostridia</taxon>
        <taxon>Eubacteriales</taxon>
        <taxon>Clostridiaceae</taxon>
        <taxon>Oceanirhabdus</taxon>
    </lineage>
</organism>
<gene>
    <name evidence="1" type="ORF">KDK92_19550</name>
</gene>
<proteinExistence type="predicted"/>
<evidence type="ECO:0008006" key="3">
    <source>
        <dbReference type="Google" id="ProtNLM"/>
    </source>
</evidence>
<accession>A0A9J6P738</accession>
<dbReference type="InterPro" id="IPR011990">
    <property type="entry name" value="TPR-like_helical_dom_sf"/>
</dbReference>
<comment type="caution">
    <text evidence="1">The sequence shown here is derived from an EMBL/GenBank/DDBJ whole genome shotgun (WGS) entry which is preliminary data.</text>
</comment>
<evidence type="ECO:0000313" key="2">
    <source>
        <dbReference type="Proteomes" id="UP001056429"/>
    </source>
</evidence>
<evidence type="ECO:0000313" key="1">
    <source>
        <dbReference type="EMBL" id="MCM1991942.1"/>
    </source>
</evidence>
<reference evidence="1" key="2">
    <citation type="submission" date="2021-04" db="EMBL/GenBank/DDBJ databases">
        <authorList>
            <person name="Dong X."/>
        </authorList>
    </citation>
    <scope>NUCLEOTIDE SEQUENCE</scope>
    <source>
        <strain evidence="1">ZWT</strain>
    </source>
</reference>
<dbReference type="EMBL" id="JAGSOJ010000004">
    <property type="protein sequence ID" value="MCM1991942.1"/>
    <property type="molecule type" value="Genomic_DNA"/>
</dbReference>
<sequence length="198" mass="23538">MKINNELMIQGYTYLENEDVIKACDCWLKLWENIKEIACENKIKSIEDMDTKVESEESLTNWVQDLEMELENAGIVDNKYYQARINYCEEFCIAFPMTEEFIVMSMKTAIAESYFELGNEKESERSFEEITKEYTDTVWPYVKWGDTYWLSAIKMGKVTLRDLTKAEEIYVKGTKISDEEDMYIINERLSEVRKYLKK</sequence>
<protein>
    <recommendedName>
        <fullName evidence="3">Tetratricopeptide repeat protein</fullName>
    </recommendedName>
</protein>